<proteinExistence type="predicted"/>
<organism evidence="1 2">
    <name type="scientific">Rhododendron molle</name>
    <name type="common">Chinese azalea</name>
    <name type="synonym">Azalea mollis</name>
    <dbReference type="NCBI Taxonomy" id="49168"/>
    <lineage>
        <taxon>Eukaryota</taxon>
        <taxon>Viridiplantae</taxon>
        <taxon>Streptophyta</taxon>
        <taxon>Embryophyta</taxon>
        <taxon>Tracheophyta</taxon>
        <taxon>Spermatophyta</taxon>
        <taxon>Magnoliopsida</taxon>
        <taxon>eudicotyledons</taxon>
        <taxon>Gunneridae</taxon>
        <taxon>Pentapetalae</taxon>
        <taxon>asterids</taxon>
        <taxon>Ericales</taxon>
        <taxon>Ericaceae</taxon>
        <taxon>Ericoideae</taxon>
        <taxon>Rhodoreae</taxon>
        <taxon>Rhododendron</taxon>
    </lineage>
</organism>
<protein>
    <submittedName>
        <fullName evidence="1">Uncharacterized protein</fullName>
    </submittedName>
</protein>
<accession>A0ACC0NI12</accession>
<sequence>MSGNGKHFLCPQSQIPSSLTADYVAGLEGGKEEPEKLRNLTLVSRAKVFDFSADTNDLASFLKMAWQLKG</sequence>
<keyword evidence="2" id="KW-1185">Reference proteome</keyword>
<evidence type="ECO:0000313" key="1">
    <source>
        <dbReference type="EMBL" id="KAI8552835.1"/>
    </source>
</evidence>
<name>A0ACC0NI12_RHOML</name>
<comment type="caution">
    <text evidence="1">The sequence shown here is derived from an EMBL/GenBank/DDBJ whole genome shotgun (WGS) entry which is preliminary data.</text>
</comment>
<gene>
    <name evidence="1" type="ORF">RHMOL_Rhmol06G0299000</name>
</gene>
<evidence type="ECO:0000313" key="2">
    <source>
        <dbReference type="Proteomes" id="UP001062846"/>
    </source>
</evidence>
<reference evidence="1" key="1">
    <citation type="submission" date="2022-02" db="EMBL/GenBank/DDBJ databases">
        <title>Plant Genome Project.</title>
        <authorList>
            <person name="Zhang R.-G."/>
        </authorList>
    </citation>
    <scope>NUCLEOTIDE SEQUENCE</scope>
    <source>
        <strain evidence="1">AT1</strain>
    </source>
</reference>
<dbReference type="Proteomes" id="UP001062846">
    <property type="component" value="Chromosome 6"/>
</dbReference>
<dbReference type="EMBL" id="CM046393">
    <property type="protein sequence ID" value="KAI8552835.1"/>
    <property type="molecule type" value="Genomic_DNA"/>
</dbReference>